<evidence type="ECO:0000313" key="4">
    <source>
        <dbReference type="Proteomes" id="UP000257109"/>
    </source>
</evidence>
<sequence length="253" mass="29313">MPPPSKTIEPSFNLEHENVFLDYKNDTKGYLYDLTSHEFFISRNLIFYEFVFPFLHTSITLTLIITLFVTLNNSKLDPTHDSPKLPISSSLSLSFVLTYQHCTSLYTQFCLSATSSIEPKTYHVLAATNTCSIVDLAKFKIPIRCKGIYKIKYHFHDFIERYKVVLVAKCYTQMKGADYFETFSLVAKLTTIRILISLVAIKGLFLEQLDVNNISMKSVKVVELCPWSQISQHTMVFSIIRYSYFHRISLFLY</sequence>
<reference evidence="3" key="1">
    <citation type="submission" date="2018-05" db="EMBL/GenBank/DDBJ databases">
        <title>Draft genome of Mucuna pruriens seed.</title>
        <authorList>
            <person name="Nnadi N.E."/>
            <person name="Vos R."/>
            <person name="Hasami M.H."/>
            <person name="Devisetty U.K."/>
            <person name="Aguiy J.C."/>
        </authorList>
    </citation>
    <scope>NUCLEOTIDE SEQUENCE [LARGE SCALE GENOMIC DNA]</scope>
    <source>
        <strain evidence="3">JCA_2017</strain>
    </source>
</reference>
<proteinExistence type="predicted"/>
<accession>A0A371GM14</accession>
<dbReference type="OrthoDB" id="7473114at2759"/>
<feature type="non-terminal residue" evidence="3">
    <location>
        <position position="1"/>
    </location>
</feature>
<feature type="transmembrane region" description="Helical" evidence="1">
    <location>
        <begin position="50"/>
        <end position="71"/>
    </location>
</feature>
<name>A0A371GM14_MUCPR</name>
<keyword evidence="1" id="KW-1133">Transmembrane helix</keyword>
<gene>
    <name evidence="3" type="ORF">CR513_26445</name>
</gene>
<dbReference type="STRING" id="157652.A0A371GM14"/>
<evidence type="ECO:0000313" key="3">
    <source>
        <dbReference type="EMBL" id="RDX91550.1"/>
    </source>
</evidence>
<dbReference type="EMBL" id="QJKJ01005087">
    <property type="protein sequence ID" value="RDX91550.1"/>
    <property type="molecule type" value="Genomic_DNA"/>
</dbReference>
<dbReference type="AlphaFoldDB" id="A0A371GM14"/>
<feature type="domain" description="Reverse transcriptase Ty1/copia-type" evidence="2">
    <location>
        <begin position="129"/>
        <end position="214"/>
    </location>
</feature>
<comment type="caution">
    <text evidence="3">The sequence shown here is derived from an EMBL/GenBank/DDBJ whole genome shotgun (WGS) entry which is preliminary data.</text>
</comment>
<protein>
    <recommendedName>
        <fullName evidence="2">Reverse transcriptase Ty1/copia-type domain-containing protein</fullName>
    </recommendedName>
</protein>
<keyword evidence="1" id="KW-0472">Membrane</keyword>
<dbReference type="Pfam" id="PF07727">
    <property type="entry name" value="RVT_2"/>
    <property type="match status" value="1"/>
</dbReference>
<keyword evidence="4" id="KW-1185">Reference proteome</keyword>
<dbReference type="InterPro" id="IPR013103">
    <property type="entry name" value="RVT_2"/>
</dbReference>
<evidence type="ECO:0000256" key="1">
    <source>
        <dbReference type="SAM" id="Phobius"/>
    </source>
</evidence>
<evidence type="ECO:0000259" key="2">
    <source>
        <dbReference type="Pfam" id="PF07727"/>
    </source>
</evidence>
<dbReference type="Proteomes" id="UP000257109">
    <property type="component" value="Unassembled WGS sequence"/>
</dbReference>
<organism evidence="3 4">
    <name type="scientific">Mucuna pruriens</name>
    <name type="common">Velvet bean</name>
    <name type="synonym">Dolichos pruriens</name>
    <dbReference type="NCBI Taxonomy" id="157652"/>
    <lineage>
        <taxon>Eukaryota</taxon>
        <taxon>Viridiplantae</taxon>
        <taxon>Streptophyta</taxon>
        <taxon>Embryophyta</taxon>
        <taxon>Tracheophyta</taxon>
        <taxon>Spermatophyta</taxon>
        <taxon>Magnoliopsida</taxon>
        <taxon>eudicotyledons</taxon>
        <taxon>Gunneridae</taxon>
        <taxon>Pentapetalae</taxon>
        <taxon>rosids</taxon>
        <taxon>fabids</taxon>
        <taxon>Fabales</taxon>
        <taxon>Fabaceae</taxon>
        <taxon>Papilionoideae</taxon>
        <taxon>50 kb inversion clade</taxon>
        <taxon>NPAAA clade</taxon>
        <taxon>indigoferoid/millettioid clade</taxon>
        <taxon>Phaseoleae</taxon>
        <taxon>Mucuna</taxon>
    </lineage>
</organism>
<keyword evidence="1" id="KW-0812">Transmembrane</keyword>